<feature type="compositionally biased region" description="Gly residues" evidence="1">
    <location>
        <begin position="536"/>
        <end position="555"/>
    </location>
</feature>
<dbReference type="InterPro" id="IPR013783">
    <property type="entry name" value="Ig-like_fold"/>
</dbReference>
<organism evidence="2 3">
    <name type="scientific">Congregibacter variabilis</name>
    <dbReference type="NCBI Taxonomy" id="3081200"/>
    <lineage>
        <taxon>Bacteria</taxon>
        <taxon>Pseudomonadati</taxon>
        <taxon>Pseudomonadota</taxon>
        <taxon>Gammaproteobacteria</taxon>
        <taxon>Cellvibrionales</taxon>
        <taxon>Halieaceae</taxon>
        <taxon>Congregibacter</taxon>
    </lineage>
</organism>
<accession>A0ABZ0I268</accession>
<evidence type="ECO:0000256" key="1">
    <source>
        <dbReference type="SAM" id="MobiDB-lite"/>
    </source>
</evidence>
<feature type="region of interest" description="Disordered" evidence="1">
    <location>
        <begin position="529"/>
        <end position="555"/>
    </location>
</feature>
<proteinExistence type="predicted"/>
<sequence length="555" mass="57601">MSVKKLTDRSLSTGFVKMPDFKRRDLAAAVGIVSVVLSVGFTGTAFAAKGGTPGKPGGSGAAPDLGDLIVLYRDEYGRPIPTDSVQVPDPETGELVDAGLCQQPLAAPGVGLPEVTLPGGEIIPECLASTESCVIAVNPLNCAAVPEHAEFTQEVDFGRTSVIRAPDTVLDQSLGEVITKVSTAQCTTLDPAGRLVNTSEVDGDIFSATIDSPLENLAIYWQYMLNGQIGTPSNPLILPGGDVLTTAARGLGAAIDKTGKVTIDQIVYTNQIMGLVDTSTQFGTMCVDVREEVQGTMQLVEKCVLDYGSYAYDRSLNFQGLPSPPYIPQSAPQAGNFEYLSYKPGTNPPEFTIAQESILEGVFLNEVFDGVNIAGFSQAADDAREVIEFTHNHPLPLGFETPVPLCDDPNQNTKYDLSISEESGLQVPTQIVDGSEGREFTVTVANAGPAAVSGDIVVTADAANGGEIVGSPWTIPFTDLGAGQSYSKTTFFSIDLGERTTIEWTAEATAVPGCDGCEVNPADNSVTATSSVKVTGSGGGTGGGGGGPGKGQSGG</sequence>
<evidence type="ECO:0008006" key="4">
    <source>
        <dbReference type="Google" id="ProtNLM"/>
    </source>
</evidence>
<dbReference type="RefSeq" id="WP_407347781.1">
    <property type="nucleotide sequence ID" value="NZ_CP136864.1"/>
</dbReference>
<evidence type="ECO:0000313" key="3">
    <source>
        <dbReference type="Proteomes" id="UP001626537"/>
    </source>
</evidence>
<gene>
    <name evidence="2" type="ORF">R0135_15240</name>
</gene>
<dbReference type="Gene3D" id="2.60.40.10">
    <property type="entry name" value="Immunoglobulins"/>
    <property type="match status" value="1"/>
</dbReference>
<name>A0ABZ0I268_9GAMM</name>
<evidence type="ECO:0000313" key="2">
    <source>
        <dbReference type="EMBL" id="WOJ93123.1"/>
    </source>
</evidence>
<keyword evidence="3" id="KW-1185">Reference proteome</keyword>
<dbReference type="Proteomes" id="UP001626537">
    <property type="component" value="Chromosome"/>
</dbReference>
<protein>
    <recommendedName>
        <fullName evidence="4">DUF11 domain-containing protein</fullName>
    </recommendedName>
</protein>
<reference evidence="2 3" key="1">
    <citation type="submission" date="2023-10" db="EMBL/GenBank/DDBJ databases">
        <title>Two novel species belonging to the OM43/NOR5 clade.</title>
        <authorList>
            <person name="Park M."/>
        </authorList>
    </citation>
    <scope>NUCLEOTIDE SEQUENCE [LARGE SCALE GENOMIC DNA]</scope>
    <source>
        <strain evidence="2 3">IMCC43200</strain>
    </source>
</reference>
<dbReference type="EMBL" id="CP136864">
    <property type="protein sequence ID" value="WOJ93123.1"/>
    <property type="molecule type" value="Genomic_DNA"/>
</dbReference>